<comment type="caution">
    <text evidence="1">The sequence shown here is derived from an EMBL/GenBank/DDBJ whole genome shotgun (WGS) entry which is preliminary data.</text>
</comment>
<sequence length="68" mass="7293">MGDGDGLTAIAACGGHRVACCRARDPPGTVSIQHRLDAIVRAMLEQREGKRGQAYEDLKAAIGMEERL</sequence>
<name>A0A372ZNN5_9ACTN</name>
<evidence type="ECO:0000313" key="1">
    <source>
        <dbReference type="EMBL" id="RGD56865.1"/>
    </source>
</evidence>
<dbReference type="Proteomes" id="UP000263377">
    <property type="component" value="Unassembled WGS sequence"/>
</dbReference>
<reference evidence="1 2" key="1">
    <citation type="submission" date="2018-08" db="EMBL/GenBank/DDBJ databases">
        <title>Diversity &amp; Physiological Properties of Lignin-Decomposing Actinobacteria from Soil.</title>
        <authorList>
            <person name="Roh S.G."/>
            <person name="Kim S.B."/>
        </authorList>
    </citation>
    <scope>NUCLEOTIDE SEQUENCE [LARGE SCALE GENOMIC DNA]</scope>
    <source>
        <strain evidence="1 2">MMS17-GH009</strain>
    </source>
</reference>
<keyword evidence="2" id="KW-1185">Reference proteome</keyword>
<protein>
    <submittedName>
        <fullName evidence="1">Uncharacterized protein</fullName>
    </submittedName>
</protein>
<dbReference type="AlphaFoldDB" id="A0A372ZNN5"/>
<accession>A0A372ZNN5</accession>
<organism evidence="1 2">
    <name type="scientific">Kitasatospora xanthocidica</name>
    <dbReference type="NCBI Taxonomy" id="83382"/>
    <lineage>
        <taxon>Bacteria</taxon>
        <taxon>Bacillati</taxon>
        <taxon>Actinomycetota</taxon>
        <taxon>Actinomycetes</taxon>
        <taxon>Kitasatosporales</taxon>
        <taxon>Streptomycetaceae</taxon>
        <taxon>Kitasatospora</taxon>
    </lineage>
</organism>
<dbReference type="EMBL" id="QVIG01000001">
    <property type="protein sequence ID" value="RGD56865.1"/>
    <property type="molecule type" value="Genomic_DNA"/>
</dbReference>
<proteinExistence type="predicted"/>
<evidence type="ECO:0000313" key="2">
    <source>
        <dbReference type="Proteomes" id="UP000263377"/>
    </source>
</evidence>
<gene>
    <name evidence="1" type="ORF">DR950_02825</name>
</gene>
<dbReference type="RefSeq" id="WP_117485509.1">
    <property type="nucleotide sequence ID" value="NZ_QVIG01000001.1"/>
</dbReference>